<dbReference type="InterPro" id="IPR036380">
    <property type="entry name" value="Isochorismatase-like_sf"/>
</dbReference>
<keyword evidence="3" id="KW-1185">Reference proteome</keyword>
<proteinExistence type="predicted"/>
<organism evidence="2 3">
    <name type="scientific">Caballeronia cordobensis</name>
    <name type="common">Burkholderia cordobensis</name>
    <dbReference type="NCBI Taxonomy" id="1353886"/>
    <lineage>
        <taxon>Bacteria</taxon>
        <taxon>Pseudomonadati</taxon>
        <taxon>Pseudomonadota</taxon>
        <taxon>Betaproteobacteria</taxon>
        <taxon>Burkholderiales</taxon>
        <taxon>Burkholderiaceae</taxon>
        <taxon>Caballeronia</taxon>
    </lineage>
</organism>
<keyword evidence="2" id="KW-0378">Hydrolase</keyword>
<sequence>MNAQARTRMTRDNTAVLLIDHQVGLFTGVRDIGVGELKHNVVGLAKAAIALGLPVIAVTTARDSMWGPTIPELRAALGDADILDRSTVNAWDEPRFVEKVKAARRDHLIIAGLSFEVCASLPAISARDEGYQPVVALDACGTFSAYKHEAGLARLTALGIEVSDYATLMVEIMADNADPKALDVYAALDMPFATLMGQVAEGFAR</sequence>
<dbReference type="SUPFAM" id="SSF52499">
    <property type="entry name" value="Isochorismatase-like hydrolases"/>
    <property type="match status" value="1"/>
</dbReference>
<dbReference type="Proteomes" id="UP000054740">
    <property type="component" value="Unassembled WGS sequence"/>
</dbReference>
<dbReference type="RefSeq" id="WP_014193841.1">
    <property type="nucleotide sequence ID" value="NZ_FCNY02000017.1"/>
</dbReference>
<feature type="domain" description="Isochorismatase-like" evidence="1">
    <location>
        <begin position="14"/>
        <end position="164"/>
    </location>
</feature>
<dbReference type="EMBL" id="FCNY02000017">
    <property type="protein sequence ID" value="SAL61268.1"/>
    <property type="molecule type" value="Genomic_DNA"/>
</dbReference>
<dbReference type="Gene3D" id="3.40.50.850">
    <property type="entry name" value="Isochorismatase-like"/>
    <property type="match status" value="1"/>
</dbReference>
<dbReference type="PANTHER" id="PTHR43559:SF1">
    <property type="entry name" value="HYDROLASE"/>
    <property type="match status" value="1"/>
</dbReference>
<reference evidence="3" key="1">
    <citation type="submission" date="2016-01" db="EMBL/GenBank/DDBJ databases">
        <authorList>
            <person name="Peeters C."/>
        </authorList>
    </citation>
    <scope>NUCLEOTIDE SEQUENCE [LARGE SCALE GENOMIC DNA]</scope>
</reference>
<evidence type="ECO:0000313" key="3">
    <source>
        <dbReference type="Proteomes" id="UP000054740"/>
    </source>
</evidence>
<dbReference type="InterPro" id="IPR000868">
    <property type="entry name" value="Isochorismatase-like_dom"/>
</dbReference>
<name>A0A158IXE8_CABCO</name>
<protein>
    <submittedName>
        <fullName evidence="2">Isochorismatase hydrolase</fullName>
    </submittedName>
</protein>
<dbReference type="GO" id="GO:0016787">
    <property type="term" value="F:hydrolase activity"/>
    <property type="evidence" value="ECO:0007669"/>
    <property type="project" value="UniProtKB-KW"/>
</dbReference>
<dbReference type="Pfam" id="PF00857">
    <property type="entry name" value="Isochorismatase"/>
    <property type="match status" value="1"/>
</dbReference>
<evidence type="ECO:0000259" key="1">
    <source>
        <dbReference type="Pfam" id="PF00857"/>
    </source>
</evidence>
<dbReference type="AlphaFoldDB" id="A0A158IXE8"/>
<gene>
    <name evidence="2" type="ORF">AWB70_05553</name>
</gene>
<accession>A0A158IXE8</accession>
<dbReference type="PANTHER" id="PTHR43559">
    <property type="entry name" value="HYDROLASE YCAC-RELATED"/>
    <property type="match status" value="1"/>
</dbReference>
<evidence type="ECO:0000313" key="2">
    <source>
        <dbReference type="EMBL" id="SAL61268.1"/>
    </source>
</evidence>
<dbReference type="InterPro" id="IPR053152">
    <property type="entry name" value="Hydrolase_YcaC-like"/>
</dbReference>